<name>A0A0J6F7X9_COCPO</name>
<proteinExistence type="predicted"/>
<dbReference type="EMBL" id="DS268109">
    <property type="protein sequence ID" value="KMM66268.1"/>
    <property type="molecule type" value="Genomic_DNA"/>
</dbReference>
<protein>
    <submittedName>
        <fullName evidence="1">Uncharacterized protein</fullName>
    </submittedName>
</protein>
<evidence type="ECO:0000313" key="1">
    <source>
        <dbReference type="EMBL" id="KMM66268.1"/>
    </source>
</evidence>
<reference evidence="1 2" key="1">
    <citation type="submission" date="2007-06" db="EMBL/GenBank/DDBJ databases">
        <title>The Genome Sequence of Coccidioides posadasii RMSCC_3488.</title>
        <authorList>
            <consortium name="Coccidioides Genome Resources Consortium"/>
            <consortium name="The Broad Institute Genome Sequencing Platform"/>
            <person name="Henn M.R."/>
            <person name="Sykes S."/>
            <person name="Young S."/>
            <person name="Jaffe D."/>
            <person name="Berlin A."/>
            <person name="Alvarez P."/>
            <person name="Butler J."/>
            <person name="Gnerre S."/>
            <person name="Grabherr M."/>
            <person name="Mauceli E."/>
            <person name="Brockman W."/>
            <person name="Kodira C."/>
            <person name="Alvarado L."/>
            <person name="Zeng Q."/>
            <person name="Crawford M."/>
            <person name="Antoine C."/>
            <person name="Devon K."/>
            <person name="Galgiani J."/>
            <person name="Orsborn K."/>
            <person name="Lewis M.L."/>
            <person name="Nusbaum C."/>
            <person name="Galagan J."/>
            <person name="Birren B."/>
        </authorList>
    </citation>
    <scope>NUCLEOTIDE SEQUENCE [LARGE SCALE GENOMIC DNA]</scope>
    <source>
        <strain evidence="1 2">RMSCC 3488</strain>
    </source>
</reference>
<dbReference type="VEuPathDB" id="FungiDB:CPAG_02608"/>
<organism evidence="1 2">
    <name type="scientific">Coccidioides posadasii RMSCC 3488</name>
    <dbReference type="NCBI Taxonomy" id="454284"/>
    <lineage>
        <taxon>Eukaryota</taxon>
        <taxon>Fungi</taxon>
        <taxon>Dikarya</taxon>
        <taxon>Ascomycota</taxon>
        <taxon>Pezizomycotina</taxon>
        <taxon>Eurotiomycetes</taxon>
        <taxon>Eurotiomycetidae</taxon>
        <taxon>Onygenales</taxon>
        <taxon>Onygenaceae</taxon>
        <taxon>Coccidioides</taxon>
    </lineage>
</organism>
<gene>
    <name evidence="1" type="ORF">CPAG_02608</name>
</gene>
<evidence type="ECO:0000313" key="2">
    <source>
        <dbReference type="Proteomes" id="UP000054567"/>
    </source>
</evidence>
<dbReference type="Proteomes" id="UP000054567">
    <property type="component" value="Unassembled WGS sequence"/>
</dbReference>
<accession>A0A0J6F7X9</accession>
<dbReference type="AlphaFoldDB" id="A0A0J6F7X9"/>
<sequence length="99" mass="11256">MVANSYKTTRRDRIDRPSAFNLCMNTPVRWIRVPVWPSEPTSWGKVSHIGARFERSGLGALSSRLVQGLRSKWPLLARSCARQRASGVMDRQGPLLQDY</sequence>
<reference evidence="2" key="2">
    <citation type="journal article" date="2009" name="Genome Res.">
        <title>Comparative genomic analyses of the human fungal pathogens Coccidioides and their relatives.</title>
        <authorList>
            <person name="Sharpton T.J."/>
            <person name="Stajich J.E."/>
            <person name="Rounsley S.D."/>
            <person name="Gardner M.J."/>
            <person name="Wortman J.R."/>
            <person name="Jordar V.S."/>
            <person name="Maiti R."/>
            <person name="Kodira C.D."/>
            <person name="Neafsey D.E."/>
            <person name="Zeng Q."/>
            <person name="Hung C.-Y."/>
            <person name="McMahan C."/>
            <person name="Muszewska A."/>
            <person name="Grynberg M."/>
            <person name="Mandel M.A."/>
            <person name="Kellner E.M."/>
            <person name="Barker B.M."/>
            <person name="Galgiani J.N."/>
            <person name="Orbach M.J."/>
            <person name="Kirkland T.N."/>
            <person name="Cole G.T."/>
            <person name="Henn M.R."/>
            <person name="Birren B.W."/>
            <person name="Taylor J.W."/>
        </authorList>
    </citation>
    <scope>NUCLEOTIDE SEQUENCE [LARGE SCALE GENOMIC DNA]</scope>
    <source>
        <strain evidence="2">RMSCC 3488</strain>
    </source>
</reference>
<reference evidence="2" key="3">
    <citation type="journal article" date="2010" name="Genome Res.">
        <title>Population genomic sequencing of Coccidioides fungi reveals recent hybridization and transposon control.</title>
        <authorList>
            <person name="Neafsey D.E."/>
            <person name="Barker B.M."/>
            <person name="Sharpton T.J."/>
            <person name="Stajich J.E."/>
            <person name="Park D.J."/>
            <person name="Whiston E."/>
            <person name="Hung C.-Y."/>
            <person name="McMahan C."/>
            <person name="White J."/>
            <person name="Sykes S."/>
            <person name="Heiman D."/>
            <person name="Young S."/>
            <person name="Zeng Q."/>
            <person name="Abouelleil A."/>
            <person name="Aftuck L."/>
            <person name="Bessette D."/>
            <person name="Brown A."/>
            <person name="FitzGerald M."/>
            <person name="Lui A."/>
            <person name="Macdonald J.P."/>
            <person name="Priest M."/>
            <person name="Orbach M.J."/>
            <person name="Galgiani J.N."/>
            <person name="Kirkland T.N."/>
            <person name="Cole G.T."/>
            <person name="Birren B.W."/>
            <person name="Henn M.R."/>
            <person name="Taylor J.W."/>
            <person name="Rounsley S.D."/>
        </authorList>
    </citation>
    <scope>NUCLEOTIDE SEQUENCE [LARGE SCALE GENOMIC DNA]</scope>
    <source>
        <strain evidence="2">RMSCC 3488</strain>
    </source>
</reference>